<organism evidence="8 9">
    <name type="scientific">Apiospora arundinis</name>
    <dbReference type="NCBI Taxonomy" id="335852"/>
    <lineage>
        <taxon>Eukaryota</taxon>
        <taxon>Fungi</taxon>
        <taxon>Dikarya</taxon>
        <taxon>Ascomycota</taxon>
        <taxon>Pezizomycotina</taxon>
        <taxon>Sordariomycetes</taxon>
        <taxon>Xylariomycetidae</taxon>
        <taxon>Amphisphaeriales</taxon>
        <taxon>Apiosporaceae</taxon>
        <taxon>Apiospora</taxon>
    </lineage>
</organism>
<feature type="region of interest" description="Disordered" evidence="6">
    <location>
        <begin position="52"/>
        <end position="76"/>
    </location>
</feature>
<evidence type="ECO:0000256" key="6">
    <source>
        <dbReference type="SAM" id="MobiDB-lite"/>
    </source>
</evidence>
<accession>A0ABR2HYE4</accession>
<dbReference type="InterPro" id="IPR007219">
    <property type="entry name" value="XnlR_reg_dom"/>
</dbReference>
<keyword evidence="5" id="KW-0539">Nucleus</keyword>
<sequence length="512" mass="56519">MAADGGRSGALFVCTLCKARKKKCDKQLPRCSYCTKNDLQCIYEPVTRNHAGQHQQKQRRLPTHYTTTPPSSASPSTLAVPPDVSVGPANLHLQVYQLIRASGRFVDDVSTSYFHGLHLYMPIVSRTRFHNSLVALGAIPSADFSVLLLSMHLVTLDSFVRDRREKNHRPHDGAGSTTIGGLAKPDTQQSLYMTTKSLFAQVQSTIPPSIRLVQAGMLIALYEYTQGEADQAFITISLCARLAYAVRIHRSVGRCPDGWDRHGARPEAREESNTWWGIVIWERAFLCETRVQDQPLITVMPDPDAILPTEAAILDLIDVDLSSSFPTSEGEGCPPSIQLSALRTAGIGVFGRIAQAAWLLDQVLRGFEIPNPDTRLACLRRLDGELRMFLSDLVQQTSGKRGPSCQAVSLTIRALFVLHTHVLGPLASVSDPETLQVSHAALKSTTTMVIDVADAHRSSDSAYGLPPTYPYNVQAALNYIRERQLDEGDSELLDLEERLRWSMKSQSNCARC</sequence>
<dbReference type="CDD" id="cd12148">
    <property type="entry name" value="fungal_TF_MHR"/>
    <property type="match status" value="1"/>
</dbReference>
<dbReference type="PANTHER" id="PTHR47338">
    <property type="entry name" value="ZN(II)2CYS6 TRANSCRIPTION FACTOR (EUROFUNG)-RELATED"/>
    <property type="match status" value="1"/>
</dbReference>
<name>A0ABR2HYE4_9PEZI</name>
<dbReference type="Pfam" id="PF00172">
    <property type="entry name" value="Zn_clus"/>
    <property type="match status" value="1"/>
</dbReference>
<evidence type="ECO:0000256" key="4">
    <source>
        <dbReference type="ARBA" id="ARBA00023163"/>
    </source>
</evidence>
<dbReference type="EMBL" id="JAPCWZ010000007">
    <property type="protein sequence ID" value="KAK8855128.1"/>
    <property type="molecule type" value="Genomic_DNA"/>
</dbReference>
<dbReference type="SUPFAM" id="SSF57701">
    <property type="entry name" value="Zn2/Cys6 DNA-binding domain"/>
    <property type="match status" value="1"/>
</dbReference>
<dbReference type="InterPro" id="IPR001138">
    <property type="entry name" value="Zn2Cys6_DnaBD"/>
</dbReference>
<feature type="compositionally biased region" description="Low complexity" evidence="6">
    <location>
        <begin position="63"/>
        <end position="76"/>
    </location>
</feature>
<dbReference type="InterPro" id="IPR036864">
    <property type="entry name" value="Zn2-C6_fun-type_DNA-bd_sf"/>
</dbReference>
<protein>
    <submittedName>
        <fullName evidence="8">Transcription factor gsfR2</fullName>
    </submittedName>
</protein>
<proteinExistence type="predicted"/>
<evidence type="ECO:0000256" key="1">
    <source>
        <dbReference type="ARBA" id="ARBA00004123"/>
    </source>
</evidence>
<dbReference type="Pfam" id="PF04082">
    <property type="entry name" value="Fungal_trans"/>
    <property type="match status" value="1"/>
</dbReference>
<dbReference type="PROSITE" id="PS00463">
    <property type="entry name" value="ZN2_CY6_FUNGAL_1"/>
    <property type="match status" value="1"/>
</dbReference>
<keyword evidence="9" id="KW-1185">Reference proteome</keyword>
<dbReference type="Gene3D" id="4.10.240.10">
    <property type="entry name" value="Zn(2)-C6 fungal-type DNA-binding domain"/>
    <property type="match status" value="1"/>
</dbReference>
<evidence type="ECO:0000313" key="9">
    <source>
        <dbReference type="Proteomes" id="UP001390339"/>
    </source>
</evidence>
<keyword evidence="2" id="KW-0479">Metal-binding</keyword>
<evidence type="ECO:0000256" key="2">
    <source>
        <dbReference type="ARBA" id="ARBA00022723"/>
    </source>
</evidence>
<feature type="region of interest" description="Disordered" evidence="6">
    <location>
        <begin position="164"/>
        <end position="183"/>
    </location>
</feature>
<evidence type="ECO:0000256" key="5">
    <source>
        <dbReference type="ARBA" id="ARBA00023242"/>
    </source>
</evidence>
<feature type="domain" description="Zn(2)-C6 fungal-type" evidence="7">
    <location>
        <begin position="13"/>
        <end position="43"/>
    </location>
</feature>
<dbReference type="CDD" id="cd00067">
    <property type="entry name" value="GAL4"/>
    <property type="match status" value="1"/>
</dbReference>
<evidence type="ECO:0000259" key="7">
    <source>
        <dbReference type="PROSITE" id="PS50048"/>
    </source>
</evidence>
<dbReference type="PANTHER" id="PTHR47338:SF20">
    <property type="entry name" value="ZN(II)2CYS6 TRANSCRIPTION FACTOR (EUROFUNG)"/>
    <property type="match status" value="1"/>
</dbReference>
<evidence type="ECO:0000313" key="8">
    <source>
        <dbReference type="EMBL" id="KAK8855128.1"/>
    </source>
</evidence>
<dbReference type="PROSITE" id="PS50048">
    <property type="entry name" value="ZN2_CY6_FUNGAL_2"/>
    <property type="match status" value="1"/>
</dbReference>
<keyword evidence="4" id="KW-0804">Transcription</keyword>
<dbReference type="SMART" id="SM00066">
    <property type="entry name" value="GAL4"/>
    <property type="match status" value="1"/>
</dbReference>
<reference evidence="8 9" key="1">
    <citation type="journal article" date="2024" name="IMA Fungus">
        <title>Apiospora arundinis, a panoply of carbohydrate-active enzymes and secondary metabolites.</title>
        <authorList>
            <person name="Sorensen T."/>
            <person name="Petersen C."/>
            <person name="Muurmann A.T."/>
            <person name="Christiansen J.V."/>
            <person name="Brundto M.L."/>
            <person name="Overgaard C.K."/>
            <person name="Boysen A.T."/>
            <person name="Wollenberg R.D."/>
            <person name="Larsen T.O."/>
            <person name="Sorensen J.L."/>
            <person name="Nielsen K.L."/>
            <person name="Sondergaard T.E."/>
        </authorList>
    </citation>
    <scope>NUCLEOTIDE SEQUENCE [LARGE SCALE GENOMIC DNA]</scope>
    <source>
        <strain evidence="8 9">AAU 773</strain>
    </source>
</reference>
<dbReference type="Proteomes" id="UP001390339">
    <property type="component" value="Unassembled WGS sequence"/>
</dbReference>
<gene>
    <name evidence="8" type="ORF">PGQ11_011040</name>
</gene>
<comment type="caution">
    <text evidence="8">The sequence shown here is derived from an EMBL/GenBank/DDBJ whole genome shotgun (WGS) entry which is preliminary data.</text>
</comment>
<keyword evidence="3" id="KW-0805">Transcription regulation</keyword>
<evidence type="ECO:0000256" key="3">
    <source>
        <dbReference type="ARBA" id="ARBA00023015"/>
    </source>
</evidence>
<dbReference type="InterPro" id="IPR050815">
    <property type="entry name" value="TF_fung"/>
</dbReference>
<comment type="subcellular location">
    <subcellularLocation>
        <location evidence="1">Nucleus</location>
    </subcellularLocation>
</comment>